<reference evidence="1" key="1">
    <citation type="submission" date="2016-11" db="EMBL/GenBank/DDBJ databases">
        <title>The complete genome sequence of Cyanosiphovirus S-ESS1.</title>
        <authorList>
            <person name="Han Y."/>
        </authorList>
    </citation>
    <scope>NUCLEOTIDE SEQUENCE [LARGE SCALE GENOMIC DNA]</scope>
</reference>
<dbReference type="GeneID" id="62679267"/>
<dbReference type="EMBL" id="KY249644">
    <property type="protein sequence ID" value="ARB05733.1"/>
    <property type="molecule type" value="Genomic_DNA"/>
</dbReference>
<dbReference type="RefSeq" id="YP_009997122.1">
    <property type="nucleotide sequence ID" value="NC_052968.1"/>
</dbReference>
<evidence type="ECO:0000313" key="1">
    <source>
        <dbReference type="EMBL" id="ARB05733.1"/>
    </source>
</evidence>
<organism evidence="1">
    <name type="scientific">Synechococcus virus S-ESS1</name>
    <dbReference type="NCBI Taxonomy" id="1964565"/>
    <lineage>
        <taxon>Viruses</taxon>
        <taxon>Duplodnaviria</taxon>
        <taxon>Heunggongvirae</taxon>
        <taxon>Uroviricota</taxon>
        <taxon>Caudoviricetes</taxon>
        <taxon>Casjensviridae</taxon>
        <taxon>Sessunavirus</taxon>
        <taxon>Sessunavirus SESS1</taxon>
    </lineage>
</organism>
<proteinExistence type="predicted"/>
<dbReference type="Pfam" id="PF11753">
    <property type="entry name" value="DUF3310"/>
    <property type="match status" value="1"/>
</dbReference>
<dbReference type="Proteomes" id="UP000225878">
    <property type="component" value="Segment"/>
</dbReference>
<dbReference type="KEGG" id="vg:62679267"/>
<dbReference type="InterPro" id="IPR021739">
    <property type="entry name" value="SaV-like"/>
</dbReference>
<keyword evidence="2" id="KW-1185">Reference proteome</keyword>
<name>A0A1V0DX53_9CAUD</name>
<protein>
    <submittedName>
        <fullName evidence="1">DUF3310 domain-containing protein</fullName>
    </submittedName>
</protein>
<accession>A0A1V0DX53</accession>
<sequence>MQTHSFKGIGKQVGGDHYQGAIQPFQLSMANGHDACTHAIQKYLTRFERKAGIEDLKKAHHIAMIRYDTMMMYGVHHPPEKPLINILDYTKSNKTGRYAAACILICELWHRMVDCDHLDRAEKLRAAIRDCAKHHYPKLYKEEDFI</sequence>
<evidence type="ECO:0000313" key="2">
    <source>
        <dbReference type="Proteomes" id="UP000225878"/>
    </source>
</evidence>